<evidence type="ECO:0000313" key="4">
    <source>
        <dbReference type="RefSeq" id="XP_019083048.1"/>
    </source>
</evidence>
<evidence type="ECO:0000256" key="2">
    <source>
        <dbReference type="SAM" id="SignalP"/>
    </source>
</evidence>
<feature type="region of interest" description="Disordered" evidence="1">
    <location>
        <begin position="41"/>
        <end position="73"/>
    </location>
</feature>
<accession>A0ABM1Q8G0</accession>
<organism evidence="3 4">
    <name type="scientific">Camelina sativa</name>
    <name type="common">False flax</name>
    <name type="synonym">Myagrum sativum</name>
    <dbReference type="NCBI Taxonomy" id="90675"/>
    <lineage>
        <taxon>Eukaryota</taxon>
        <taxon>Viridiplantae</taxon>
        <taxon>Streptophyta</taxon>
        <taxon>Embryophyta</taxon>
        <taxon>Tracheophyta</taxon>
        <taxon>Spermatophyta</taxon>
        <taxon>Magnoliopsida</taxon>
        <taxon>eudicotyledons</taxon>
        <taxon>Gunneridae</taxon>
        <taxon>Pentapetalae</taxon>
        <taxon>rosids</taxon>
        <taxon>malvids</taxon>
        <taxon>Brassicales</taxon>
        <taxon>Brassicaceae</taxon>
        <taxon>Camelineae</taxon>
        <taxon>Camelina</taxon>
    </lineage>
</organism>
<keyword evidence="2" id="KW-0732">Signal</keyword>
<feature type="signal peptide" evidence="2">
    <location>
        <begin position="1"/>
        <end position="24"/>
    </location>
</feature>
<dbReference type="RefSeq" id="XP_019083048.1">
    <property type="nucleotide sequence ID" value="XM_019227503.1"/>
</dbReference>
<reference evidence="3" key="1">
    <citation type="journal article" date="2014" name="Nat. Commun.">
        <title>The emerging biofuel crop Camelina sativa retains a highly undifferentiated hexaploid genome structure.</title>
        <authorList>
            <person name="Kagale S."/>
            <person name="Koh C."/>
            <person name="Nixon J."/>
            <person name="Bollina V."/>
            <person name="Clarke W.E."/>
            <person name="Tuteja R."/>
            <person name="Spillane C."/>
            <person name="Robinson S.J."/>
            <person name="Links M.G."/>
            <person name="Clarke C."/>
            <person name="Higgins E.E."/>
            <person name="Huebert T."/>
            <person name="Sharpe A.G."/>
            <person name="Parkin I.A."/>
        </authorList>
    </citation>
    <scope>NUCLEOTIDE SEQUENCE [LARGE SCALE GENOMIC DNA]</scope>
    <source>
        <strain evidence="3">cv. DH55</strain>
    </source>
</reference>
<dbReference type="PANTHER" id="PTHR37177:SF3">
    <property type="entry name" value="PROTEIN PSY3"/>
    <property type="match status" value="1"/>
</dbReference>
<dbReference type="Proteomes" id="UP000694864">
    <property type="component" value="Chromosome 7"/>
</dbReference>
<dbReference type="GeneID" id="104700501"/>
<evidence type="ECO:0000313" key="3">
    <source>
        <dbReference type="Proteomes" id="UP000694864"/>
    </source>
</evidence>
<proteinExistence type="predicted"/>
<protein>
    <submittedName>
        <fullName evidence="4">Protein PSY3-like</fullName>
    </submittedName>
</protein>
<feature type="chain" id="PRO_5046057223" evidence="2">
    <location>
        <begin position="25"/>
        <end position="73"/>
    </location>
</feature>
<dbReference type="InterPro" id="IPR034430">
    <property type="entry name" value="PSY"/>
</dbReference>
<name>A0ABM1Q8G0_CAMSA</name>
<keyword evidence="3" id="KW-1185">Reference proteome</keyword>
<gene>
    <name evidence="4" type="primary">LOC104700501</name>
</gene>
<reference evidence="4" key="2">
    <citation type="submission" date="2025-08" db="UniProtKB">
        <authorList>
            <consortium name="RefSeq"/>
        </authorList>
    </citation>
    <scope>IDENTIFICATION</scope>
    <source>
        <tissue evidence="4">Leaf</tissue>
    </source>
</reference>
<dbReference type="PANTHER" id="PTHR37177">
    <property type="entry name" value="PROTEIN PSY1"/>
    <property type="match status" value="1"/>
</dbReference>
<sequence>MSYSTSRIGLCLFLFFSFALLSSARISLSFSSENEMRSTVVPERSLMMSTNDYGEPSANVKHDPPRGGKGRRR</sequence>
<evidence type="ECO:0000256" key="1">
    <source>
        <dbReference type="SAM" id="MobiDB-lite"/>
    </source>
</evidence>